<keyword evidence="1" id="KW-0677">Repeat</keyword>
<organism evidence="3">
    <name type="scientific">Catovirus CTV1</name>
    <dbReference type="NCBI Taxonomy" id="1977631"/>
    <lineage>
        <taxon>Viruses</taxon>
        <taxon>Varidnaviria</taxon>
        <taxon>Bamfordvirae</taxon>
        <taxon>Nucleocytoviricota</taxon>
        <taxon>Megaviricetes</taxon>
        <taxon>Imitervirales</taxon>
        <taxon>Mimiviridae</taxon>
        <taxon>Klosneuvirinae</taxon>
        <taxon>Catovirus</taxon>
    </lineage>
</organism>
<dbReference type="PANTHER" id="PTHR24198:SF165">
    <property type="entry name" value="ANKYRIN REPEAT-CONTAINING PROTEIN-RELATED"/>
    <property type="match status" value="1"/>
</dbReference>
<dbReference type="InterPro" id="IPR036770">
    <property type="entry name" value="Ankyrin_rpt-contain_sf"/>
</dbReference>
<keyword evidence="2" id="KW-0040">ANK repeat</keyword>
<dbReference type="Gene3D" id="1.25.40.20">
    <property type="entry name" value="Ankyrin repeat-containing domain"/>
    <property type="match status" value="4"/>
</dbReference>
<dbReference type="PROSITE" id="PS50088">
    <property type="entry name" value="ANK_REPEAT"/>
    <property type="match status" value="1"/>
</dbReference>
<dbReference type="Pfam" id="PF12796">
    <property type="entry name" value="Ank_2"/>
    <property type="match status" value="4"/>
</dbReference>
<dbReference type="Pfam" id="PF00023">
    <property type="entry name" value="Ank"/>
    <property type="match status" value="1"/>
</dbReference>
<reference evidence="3" key="1">
    <citation type="journal article" date="2017" name="Science">
        <title>Giant viruses with an expanded complement of translation system components.</title>
        <authorList>
            <person name="Schulz F."/>
            <person name="Yutin N."/>
            <person name="Ivanova N.N."/>
            <person name="Ortega D.R."/>
            <person name="Lee T.K."/>
            <person name="Vierheilig J."/>
            <person name="Daims H."/>
            <person name="Horn M."/>
            <person name="Wagner M."/>
            <person name="Jensen G.J."/>
            <person name="Kyrpides N.C."/>
            <person name="Koonin E.V."/>
            <person name="Woyke T."/>
        </authorList>
    </citation>
    <scope>NUCLEOTIDE SEQUENCE</scope>
    <source>
        <strain evidence="3">CTV1</strain>
    </source>
</reference>
<gene>
    <name evidence="3" type="ORF">Catovirus_1_445</name>
</gene>
<dbReference type="PANTHER" id="PTHR24198">
    <property type="entry name" value="ANKYRIN REPEAT AND PROTEIN KINASE DOMAIN-CONTAINING PROTEIN"/>
    <property type="match status" value="1"/>
</dbReference>
<dbReference type="InterPro" id="IPR002110">
    <property type="entry name" value="Ankyrin_rpt"/>
</dbReference>
<dbReference type="EMBL" id="KY684083">
    <property type="protein sequence ID" value="ARF08395.1"/>
    <property type="molecule type" value="Genomic_DNA"/>
</dbReference>
<sequence length="807" mass="92170">MSFRYQPIKLHPDHNDRYSCGQLYSSQGFTHLMKLILCTSRDNLTRGTALKLIENELKNYNVKHTNSIGWTLLMLACFNSNTESDIDTVRILLKHRQNNINEMTLEGNTALIMSSMYSNYCSTVETVEALLNHGDINVNLKNKLGYTALMYACENSGKLSNVETVKLLLKHDKIDVNLKNINGDTALMIVCNKIYKTSNIDTLKLLLGRNDLDLNQQNNYGMTALMICCSRPKNNNDNEILESLLNRKEININLQDKNGDTALTLSLKSGNKRAMKILLSRDDININLSNNNGFTVIKLLSIYQSDDETINMLLNHKYVNTNNSLNNQLILSHACYHNNKFLVEKLLNRKDINVNIMNSKTDTPLKLALEKKNFDIAKMLLNHKEINVNNIDSEKNTALMVTNSDEIISLLLNRDDLEVNKKNINGETCITADSDYSPERINKIKKIIEHKKFDLNVCNKEGNNVLMDEINRVQFDNGEFDYKELINILLNKKNIDINKQNNNGHTALMLACEHLDETKYIDIFKKILAFDSIDINKEDKSKKTALMIACYNNKTNFVALLLKQKDIDVNKQDQYGDTVITLAWNKNIVKNLLNNKNILLNHQNNNGETALMKACRSQNMEIVKLLLNHNNADVNIDVNKRNKKGHSAFTIALNNGFYEACKLIINTKNYVCNQTDLSIMHKSIVLPCLLIFAEETRYLVSITNIGRNNEIKRKLINADDNMVDNLVQSMSIITMYGSLTKKIALCQVNVCAKPGNYIALCDEISFALDFENKDVLYSKLNPKLKFLFDIRSADDMMKKIKYYSDNQ</sequence>
<evidence type="ECO:0000256" key="1">
    <source>
        <dbReference type="ARBA" id="ARBA00022737"/>
    </source>
</evidence>
<accession>A0A1V0S9K1</accession>
<dbReference type="PROSITE" id="PS50297">
    <property type="entry name" value="ANK_REP_REGION"/>
    <property type="match status" value="1"/>
</dbReference>
<name>A0A1V0S9K1_9VIRU</name>
<evidence type="ECO:0000313" key="3">
    <source>
        <dbReference type="EMBL" id="ARF08395.1"/>
    </source>
</evidence>
<protein>
    <submittedName>
        <fullName evidence="3">Ankyrin repeat protein</fullName>
    </submittedName>
</protein>
<dbReference type="SMART" id="SM00248">
    <property type="entry name" value="ANK"/>
    <property type="match status" value="17"/>
</dbReference>
<proteinExistence type="predicted"/>
<dbReference type="SUPFAM" id="SSF48403">
    <property type="entry name" value="Ankyrin repeat"/>
    <property type="match status" value="3"/>
</dbReference>
<evidence type="ECO:0000256" key="2">
    <source>
        <dbReference type="ARBA" id="ARBA00023043"/>
    </source>
</evidence>